<dbReference type="AlphaFoldDB" id="A0A6A4YZL6"/>
<accession>A0A6A4YZL6</accession>
<dbReference type="Pfam" id="PF04134">
    <property type="entry name" value="DCC1-like"/>
    <property type="match status" value="1"/>
</dbReference>
<evidence type="ECO:0000313" key="2">
    <source>
        <dbReference type="Proteomes" id="UP000469452"/>
    </source>
</evidence>
<proteinExistence type="predicted"/>
<reference evidence="1 2" key="1">
    <citation type="submission" date="2019-06" db="EMBL/GenBank/DDBJ databases">
        <title>Genomics analysis of Aphanomyces spp. identifies a new class of oomycete effector associated with host adaptation.</title>
        <authorList>
            <person name="Gaulin E."/>
        </authorList>
    </citation>
    <scope>NUCLEOTIDE SEQUENCE [LARGE SCALE GENOMIC DNA]</scope>
    <source>
        <strain evidence="1 2">E</strain>
    </source>
</reference>
<name>A0A6A4YZL6_APHAT</name>
<dbReference type="EMBL" id="VJMI01021263">
    <property type="protein sequence ID" value="KAF0702166.1"/>
    <property type="molecule type" value="Genomic_DNA"/>
</dbReference>
<sequence>MVQYSVNVLTFRSTSSTAAIDTTYRFTPMNRLARSILPMSRAHLSTATVVAPQVRVWWDSNCPLCTKEIAFIKRLDSQHAIDFVDLHATDVASCPLNTQDLLARFHAQDVSTGTIVDGAAAFALMWTVLPPPLRWVGTQASRSPLLLSVLERAYVWFLVHIRPSIQRWDKTQRSPKS</sequence>
<dbReference type="GO" id="GO:0015035">
    <property type="term" value="F:protein-disulfide reductase activity"/>
    <property type="evidence" value="ECO:0007669"/>
    <property type="project" value="InterPro"/>
</dbReference>
<comment type="caution">
    <text evidence="1">The sequence shown here is derived from an EMBL/GenBank/DDBJ whole genome shotgun (WGS) entry which is preliminary data.</text>
</comment>
<evidence type="ECO:0000313" key="1">
    <source>
        <dbReference type="EMBL" id="KAF0702166.1"/>
    </source>
</evidence>
<organism evidence="1 2">
    <name type="scientific">Aphanomyces astaci</name>
    <name type="common">Crayfish plague agent</name>
    <dbReference type="NCBI Taxonomy" id="112090"/>
    <lineage>
        <taxon>Eukaryota</taxon>
        <taxon>Sar</taxon>
        <taxon>Stramenopiles</taxon>
        <taxon>Oomycota</taxon>
        <taxon>Saprolegniomycetes</taxon>
        <taxon>Saprolegniales</taxon>
        <taxon>Verrucalvaceae</taxon>
        <taxon>Aphanomyces</taxon>
    </lineage>
</organism>
<gene>
    <name evidence="1" type="ORF">AaE_016089</name>
</gene>
<protein>
    <recommendedName>
        <fullName evidence="3">DUF393 domain-containing protein</fullName>
    </recommendedName>
</protein>
<dbReference type="VEuPathDB" id="FungiDB:H257_06378"/>
<evidence type="ECO:0008006" key="3">
    <source>
        <dbReference type="Google" id="ProtNLM"/>
    </source>
</evidence>
<dbReference type="Proteomes" id="UP000469452">
    <property type="component" value="Unassembled WGS sequence"/>
</dbReference>
<dbReference type="InterPro" id="IPR007263">
    <property type="entry name" value="DCC1-like"/>
</dbReference>